<keyword evidence="3 7" id="KW-0813">Transport</keyword>
<gene>
    <name evidence="9" type="ORF">EV146_101403</name>
</gene>
<proteinExistence type="inferred from homology"/>
<evidence type="ECO:0000313" key="9">
    <source>
        <dbReference type="EMBL" id="TCN28072.1"/>
    </source>
</evidence>
<keyword evidence="6 8" id="KW-0472">Membrane</keyword>
<dbReference type="InterPro" id="IPR000425">
    <property type="entry name" value="MIP"/>
</dbReference>
<organism evidence="9 10">
    <name type="scientific">Mesobacillus foraminis</name>
    <dbReference type="NCBI Taxonomy" id="279826"/>
    <lineage>
        <taxon>Bacteria</taxon>
        <taxon>Bacillati</taxon>
        <taxon>Bacillota</taxon>
        <taxon>Bacilli</taxon>
        <taxon>Bacillales</taxon>
        <taxon>Bacillaceae</taxon>
        <taxon>Mesobacillus</taxon>
    </lineage>
</organism>
<evidence type="ECO:0000256" key="4">
    <source>
        <dbReference type="ARBA" id="ARBA00022692"/>
    </source>
</evidence>
<comment type="similarity">
    <text evidence="2 7">Belongs to the MIP/aquaporin (TC 1.A.8) family.</text>
</comment>
<dbReference type="PANTHER" id="PTHR43829:SF9">
    <property type="entry name" value="AQUAPORIN-9"/>
    <property type="match status" value="1"/>
</dbReference>
<evidence type="ECO:0000256" key="6">
    <source>
        <dbReference type="ARBA" id="ARBA00023136"/>
    </source>
</evidence>
<dbReference type="PRINTS" id="PR00783">
    <property type="entry name" value="MINTRINSICP"/>
</dbReference>
<sequence length="274" mass="29057">MTPFVAEIVGTAILLFLGISSCAGMTLKKSFAHQAGWMAVNFSWGLAVMIAIYAVGEYSGAHLNPVVTLSFAFIGKFPWDQVPSYITAQLLGAFLGATASYLQYLPHWKETGDSKVKLGVFATGPAIPHTFANLFSEMLGSFVLILALLSIGANKFTDGLNPLIVGFLIFCLCMSVGGTTGAALNPARDFAPRLAHSLLPIPGKKGSNWPYAWIPVVGPILGGCLGGLFYQAVFLGRPSPQLWYVLGVSVMALVTAHLFSRKGSSLIKGARKAA</sequence>
<feature type="transmembrane region" description="Helical" evidence="8">
    <location>
        <begin position="34"/>
        <end position="55"/>
    </location>
</feature>
<dbReference type="PANTHER" id="PTHR43829">
    <property type="entry name" value="AQUAPORIN OR AQUAGLYCEROPORIN RELATED"/>
    <property type="match status" value="1"/>
</dbReference>
<dbReference type="AlphaFoldDB" id="A0A4R2BNF7"/>
<accession>A0A4R2BNF7</accession>
<evidence type="ECO:0000256" key="5">
    <source>
        <dbReference type="ARBA" id="ARBA00022989"/>
    </source>
</evidence>
<dbReference type="RefSeq" id="WP_132001486.1">
    <property type="nucleotide sequence ID" value="NZ_JABUHM010000006.1"/>
</dbReference>
<comment type="subcellular location">
    <subcellularLocation>
        <location evidence="1">Membrane</location>
        <topology evidence="1">Multi-pass membrane protein</topology>
    </subcellularLocation>
</comment>
<dbReference type="NCBIfam" id="TIGR00861">
    <property type="entry name" value="MIP"/>
    <property type="match status" value="1"/>
</dbReference>
<dbReference type="GO" id="GO:0015254">
    <property type="term" value="F:glycerol channel activity"/>
    <property type="evidence" value="ECO:0007669"/>
    <property type="project" value="TreeGrafter"/>
</dbReference>
<keyword evidence="4 7" id="KW-0812">Transmembrane</keyword>
<dbReference type="Proteomes" id="UP000295689">
    <property type="component" value="Unassembled WGS sequence"/>
</dbReference>
<evidence type="ECO:0000256" key="7">
    <source>
        <dbReference type="RuleBase" id="RU000477"/>
    </source>
</evidence>
<dbReference type="InterPro" id="IPR023271">
    <property type="entry name" value="Aquaporin-like"/>
</dbReference>
<dbReference type="SUPFAM" id="SSF81338">
    <property type="entry name" value="Aquaporin-like"/>
    <property type="match status" value="1"/>
</dbReference>
<evidence type="ECO:0000256" key="1">
    <source>
        <dbReference type="ARBA" id="ARBA00004141"/>
    </source>
</evidence>
<reference evidence="9 10" key="1">
    <citation type="journal article" date="2015" name="Stand. Genomic Sci.">
        <title>Genomic Encyclopedia of Bacterial and Archaeal Type Strains, Phase III: the genomes of soil and plant-associated and newly described type strains.</title>
        <authorList>
            <person name="Whitman W.B."/>
            <person name="Woyke T."/>
            <person name="Klenk H.P."/>
            <person name="Zhou Y."/>
            <person name="Lilburn T.G."/>
            <person name="Beck B.J."/>
            <person name="De Vos P."/>
            <person name="Vandamme P."/>
            <person name="Eisen J.A."/>
            <person name="Garrity G."/>
            <person name="Hugenholtz P."/>
            <person name="Kyrpides N.C."/>
        </authorList>
    </citation>
    <scope>NUCLEOTIDE SEQUENCE [LARGE SCALE GENOMIC DNA]</scope>
    <source>
        <strain evidence="9 10">CV53</strain>
    </source>
</reference>
<evidence type="ECO:0000256" key="3">
    <source>
        <dbReference type="ARBA" id="ARBA00022448"/>
    </source>
</evidence>
<name>A0A4R2BNF7_9BACI</name>
<dbReference type="InterPro" id="IPR050363">
    <property type="entry name" value="MIP/Aquaporin"/>
</dbReference>
<feature type="transmembrane region" description="Helical" evidence="8">
    <location>
        <begin position="211"/>
        <end position="230"/>
    </location>
</feature>
<protein>
    <submittedName>
        <fullName evidence="9">Glycerol uptake facilitator protein</fullName>
    </submittedName>
</protein>
<feature type="transmembrane region" description="Helical" evidence="8">
    <location>
        <begin position="85"/>
        <end position="105"/>
    </location>
</feature>
<evidence type="ECO:0000313" key="10">
    <source>
        <dbReference type="Proteomes" id="UP000295689"/>
    </source>
</evidence>
<dbReference type="Gene3D" id="1.20.1080.10">
    <property type="entry name" value="Glycerol uptake facilitator protein"/>
    <property type="match status" value="1"/>
</dbReference>
<comment type="caution">
    <text evidence="9">The sequence shown here is derived from an EMBL/GenBank/DDBJ whole genome shotgun (WGS) entry which is preliminary data.</text>
</comment>
<feature type="transmembrane region" description="Helical" evidence="8">
    <location>
        <begin position="126"/>
        <end position="151"/>
    </location>
</feature>
<feature type="transmembrane region" description="Helical" evidence="8">
    <location>
        <begin position="242"/>
        <end position="259"/>
    </location>
</feature>
<dbReference type="GO" id="GO:0005886">
    <property type="term" value="C:plasma membrane"/>
    <property type="evidence" value="ECO:0007669"/>
    <property type="project" value="TreeGrafter"/>
</dbReference>
<dbReference type="EMBL" id="SLVV01000001">
    <property type="protein sequence ID" value="TCN28072.1"/>
    <property type="molecule type" value="Genomic_DNA"/>
</dbReference>
<feature type="transmembrane region" description="Helical" evidence="8">
    <location>
        <begin position="163"/>
        <end position="184"/>
    </location>
</feature>
<keyword evidence="5 8" id="KW-1133">Transmembrane helix</keyword>
<evidence type="ECO:0000256" key="2">
    <source>
        <dbReference type="ARBA" id="ARBA00006175"/>
    </source>
</evidence>
<keyword evidence="10" id="KW-1185">Reference proteome</keyword>
<evidence type="ECO:0000256" key="8">
    <source>
        <dbReference type="SAM" id="Phobius"/>
    </source>
</evidence>
<dbReference type="Pfam" id="PF00230">
    <property type="entry name" value="MIP"/>
    <property type="match status" value="1"/>
</dbReference>